<gene>
    <name evidence="2" type="ORF">FE785_07840</name>
</gene>
<organism evidence="2 3">
    <name type="scientific">Thiomicrorhabdus sediminis</name>
    <dbReference type="NCBI Taxonomy" id="2580412"/>
    <lineage>
        <taxon>Bacteria</taxon>
        <taxon>Pseudomonadati</taxon>
        <taxon>Pseudomonadota</taxon>
        <taxon>Gammaproteobacteria</taxon>
        <taxon>Thiotrichales</taxon>
        <taxon>Piscirickettsiaceae</taxon>
        <taxon>Thiomicrorhabdus</taxon>
    </lineage>
</organism>
<reference evidence="2 3" key="1">
    <citation type="submission" date="2019-05" db="EMBL/GenBank/DDBJ databases">
        <title>Thiomicrorhabdus sediminis sp. nov, a novel sulfur-oxidizing bacterium isolated from coastal sediment.</title>
        <authorList>
            <person name="Liu X."/>
        </authorList>
    </citation>
    <scope>NUCLEOTIDE SEQUENCE [LARGE SCALE GENOMIC DNA]</scope>
    <source>
        <strain evidence="2 3">G1</strain>
    </source>
</reference>
<dbReference type="KEGG" id="thig:FE785_07840"/>
<keyword evidence="1" id="KW-0472">Membrane</keyword>
<dbReference type="RefSeq" id="WP_138565224.1">
    <property type="nucleotide sequence ID" value="NZ_CP040602.1"/>
</dbReference>
<evidence type="ECO:0000313" key="3">
    <source>
        <dbReference type="Proteomes" id="UP000304864"/>
    </source>
</evidence>
<feature type="transmembrane region" description="Helical" evidence="1">
    <location>
        <begin position="42"/>
        <end position="68"/>
    </location>
</feature>
<dbReference type="Proteomes" id="UP000304864">
    <property type="component" value="Chromosome"/>
</dbReference>
<accession>A0A4P9K7W1</accession>
<dbReference type="AlphaFoldDB" id="A0A4P9K7W1"/>
<keyword evidence="1" id="KW-0812">Transmembrane</keyword>
<protein>
    <submittedName>
        <fullName evidence="2">Uncharacterized protein</fullName>
    </submittedName>
</protein>
<keyword evidence="3" id="KW-1185">Reference proteome</keyword>
<keyword evidence="1" id="KW-1133">Transmembrane helix</keyword>
<name>A0A4P9K7W1_9GAMM</name>
<evidence type="ECO:0000313" key="2">
    <source>
        <dbReference type="EMBL" id="QCU90550.1"/>
    </source>
</evidence>
<proteinExistence type="predicted"/>
<feature type="transmembrane region" description="Helical" evidence="1">
    <location>
        <begin position="106"/>
        <end position="126"/>
    </location>
</feature>
<evidence type="ECO:0000256" key="1">
    <source>
        <dbReference type="SAM" id="Phobius"/>
    </source>
</evidence>
<dbReference type="EMBL" id="CP040602">
    <property type="protein sequence ID" value="QCU90550.1"/>
    <property type="molecule type" value="Genomic_DNA"/>
</dbReference>
<sequence>MSIKMKKTLIFIASLLMVYPIAIMESAIDHSLNGSVSADSIISLYILAAFGVLKSLFVVYGLLVAFALPPRLVNSDMVRTAIATIAIVSTFALVTLFIQFNAKDFSYLGSVVVIGFALVHLYLALIHSHSYIAIFQALRLLPAFAPESEKSRE</sequence>
<feature type="transmembrane region" description="Helical" evidence="1">
    <location>
        <begin position="80"/>
        <end position="100"/>
    </location>
</feature>